<reference evidence="2 3" key="1">
    <citation type="journal article" date="2012" name="PLoS Pathog.">
        <title>Diverse lifestyles and strategies of plant pathogenesis encoded in the genomes of eighteen Dothideomycetes fungi.</title>
        <authorList>
            <person name="Ohm R.A."/>
            <person name="Feau N."/>
            <person name="Henrissat B."/>
            <person name="Schoch C.L."/>
            <person name="Horwitz B.A."/>
            <person name="Barry K.W."/>
            <person name="Condon B.J."/>
            <person name="Copeland A.C."/>
            <person name="Dhillon B."/>
            <person name="Glaser F."/>
            <person name="Hesse C.N."/>
            <person name="Kosti I."/>
            <person name="LaButti K."/>
            <person name="Lindquist E.A."/>
            <person name="Lucas S."/>
            <person name="Salamov A.A."/>
            <person name="Bradshaw R.E."/>
            <person name="Ciuffetti L."/>
            <person name="Hamelin R.C."/>
            <person name="Kema G.H.J."/>
            <person name="Lawrence C."/>
            <person name="Scott J.A."/>
            <person name="Spatafora J.W."/>
            <person name="Turgeon B.G."/>
            <person name="de Wit P.J.G.M."/>
            <person name="Zhong S."/>
            <person name="Goodwin S.B."/>
            <person name="Grigoriev I.V."/>
        </authorList>
    </citation>
    <scope>NUCLEOTIDE SEQUENCE [LARGE SCALE GENOMIC DNA]</scope>
    <source>
        <strain evidence="3">28A</strain>
    </source>
</reference>
<dbReference type="AlphaFoldDB" id="R0ICN0"/>
<feature type="compositionally biased region" description="Low complexity" evidence="1">
    <location>
        <begin position="65"/>
        <end position="76"/>
    </location>
</feature>
<dbReference type="HOGENOM" id="CLU_1603765_0_0_1"/>
<accession>R0ICN0</accession>
<evidence type="ECO:0000256" key="1">
    <source>
        <dbReference type="SAM" id="MobiDB-lite"/>
    </source>
</evidence>
<protein>
    <submittedName>
        <fullName evidence="2">Uncharacterized protein</fullName>
    </submittedName>
</protein>
<dbReference type="GeneID" id="19401821"/>
<sequence>MTRRAGGCCGACLSCPVAALHRTAPHHTTPPPPPPPTNTSAPTPNTHGVVIDASTTPPLHHSHSTITITTTTTTTTKPPAARRSDGRSTLSGPERRAVCICICIHLHSALTLHPLCNSPTARCPRPAATHSSSPPTTTTATLGCIQQACRRLRANTAGGDTRLSMT</sequence>
<name>R0ICN0_EXST2</name>
<evidence type="ECO:0000313" key="3">
    <source>
        <dbReference type="Proteomes" id="UP000016935"/>
    </source>
</evidence>
<dbReference type="EMBL" id="KB908844">
    <property type="protein sequence ID" value="EOA82956.1"/>
    <property type="molecule type" value="Genomic_DNA"/>
</dbReference>
<dbReference type="Proteomes" id="UP000016935">
    <property type="component" value="Unassembled WGS sequence"/>
</dbReference>
<keyword evidence="3" id="KW-1185">Reference proteome</keyword>
<feature type="compositionally biased region" description="Pro residues" evidence="1">
    <location>
        <begin position="28"/>
        <end position="37"/>
    </location>
</feature>
<organism evidence="2 3">
    <name type="scientific">Exserohilum turcicum (strain 28A)</name>
    <name type="common">Northern leaf blight fungus</name>
    <name type="synonym">Setosphaeria turcica</name>
    <dbReference type="NCBI Taxonomy" id="671987"/>
    <lineage>
        <taxon>Eukaryota</taxon>
        <taxon>Fungi</taxon>
        <taxon>Dikarya</taxon>
        <taxon>Ascomycota</taxon>
        <taxon>Pezizomycotina</taxon>
        <taxon>Dothideomycetes</taxon>
        <taxon>Pleosporomycetidae</taxon>
        <taxon>Pleosporales</taxon>
        <taxon>Pleosporineae</taxon>
        <taxon>Pleosporaceae</taxon>
        <taxon>Exserohilum</taxon>
    </lineage>
</organism>
<dbReference type="RefSeq" id="XP_008029935.1">
    <property type="nucleotide sequence ID" value="XM_008031744.1"/>
</dbReference>
<proteinExistence type="predicted"/>
<evidence type="ECO:0000313" key="2">
    <source>
        <dbReference type="EMBL" id="EOA82956.1"/>
    </source>
</evidence>
<gene>
    <name evidence="2" type="ORF">SETTUDRAFT_181077</name>
</gene>
<reference evidence="2 3" key="2">
    <citation type="journal article" date="2013" name="PLoS Genet.">
        <title>Comparative genome structure, secondary metabolite, and effector coding capacity across Cochliobolus pathogens.</title>
        <authorList>
            <person name="Condon B.J."/>
            <person name="Leng Y."/>
            <person name="Wu D."/>
            <person name="Bushley K.E."/>
            <person name="Ohm R.A."/>
            <person name="Otillar R."/>
            <person name="Martin J."/>
            <person name="Schackwitz W."/>
            <person name="Grimwood J."/>
            <person name="MohdZainudin N."/>
            <person name="Xue C."/>
            <person name="Wang R."/>
            <person name="Manning V.A."/>
            <person name="Dhillon B."/>
            <person name="Tu Z.J."/>
            <person name="Steffenson B.J."/>
            <person name="Salamov A."/>
            <person name="Sun H."/>
            <person name="Lowry S."/>
            <person name="LaButti K."/>
            <person name="Han J."/>
            <person name="Copeland A."/>
            <person name="Lindquist E."/>
            <person name="Barry K."/>
            <person name="Schmutz J."/>
            <person name="Baker S.E."/>
            <person name="Ciuffetti L.M."/>
            <person name="Grigoriev I.V."/>
            <person name="Zhong S."/>
            <person name="Turgeon B.G."/>
        </authorList>
    </citation>
    <scope>NUCLEOTIDE SEQUENCE [LARGE SCALE GENOMIC DNA]</scope>
    <source>
        <strain evidence="3">28A</strain>
    </source>
</reference>
<feature type="region of interest" description="Disordered" evidence="1">
    <location>
        <begin position="24"/>
        <end position="91"/>
    </location>
</feature>